<dbReference type="RefSeq" id="WP_214505795.1">
    <property type="nucleotide sequence ID" value="NZ_JAHEPS010000001.1"/>
</dbReference>
<gene>
    <name evidence="2" type="ORF">KJI95_03670</name>
</gene>
<dbReference type="Gene3D" id="2.60.40.4070">
    <property type="match status" value="1"/>
</dbReference>
<evidence type="ECO:0000256" key="1">
    <source>
        <dbReference type="SAM" id="SignalP"/>
    </source>
</evidence>
<comment type="caution">
    <text evidence="2">The sequence shown here is derived from an EMBL/GenBank/DDBJ whole genome shotgun (WGS) entry which is preliminary data.</text>
</comment>
<keyword evidence="3" id="KW-1185">Reference proteome</keyword>
<reference evidence="2 3" key="1">
    <citation type="submission" date="2021-05" db="EMBL/GenBank/DDBJ databases">
        <title>Shewanella sp. JM162201.</title>
        <authorList>
            <person name="Xu S."/>
            <person name="Li A."/>
        </authorList>
    </citation>
    <scope>NUCLEOTIDE SEQUENCE [LARGE SCALE GENOMIC DNA]</scope>
    <source>
        <strain evidence="2 3">JM162201</strain>
    </source>
</reference>
<evidence type="ECO:0000313" key="3">
    <source>
        <dbReference type="Proteomes" id="UP001195903"/>
    </source>
</evidence>
<evidence type="ECO:0000313" key="2">
    <source>
        <dbReference type="EMBL" id="MBT1443621.1"/>
    </source>
</evidence>
<feature type="signal peptide" evidence="1">
    <location>
        <begin position="1"/>
        <end position="23"/>
    </location>
</feature>
<accession>A0ABS5V1G7</accession>
<name>A0ABS5V1G7_9GAMM</name>
<sequence length="172" mass="19084">MKHTTALLFASMLLTALPTIAAAAPDTLEIELTLADIQGGQYHRPYTAVWVENANGEPVKTIALWLQHDGEKWFKDVRRWWRKSGRDNPALIDAVSGATRPAGLYRLSWDQTGDDGKPLSAGDYELFIEVVREKGNRELIRAPLTLPLAPFERELAATSETAATVLRVSDTQ</sequence>
<dbReference type="InterPro" id="IPR014469">
    <property type="entry name" value="DUF2271"/>
</dbReference>
<keyword evidence="1" id="KW-0732">Signal</keyword>
<dbReference type="Pfam" id="PF10029">
    <property type="entry name" value="DUF2271"/>
    <property type="match status" value="1"/>
</dbReference>
<dbReference type="PIRSF" id="PIRSF014995">
    <property type="entry name" value="UCP014995"/>
    <property type="match status" value="1"/>
</dbReference>
<organism evidence="2 3">
    <name type="scientific">Shewanella jiangmenensis</name>
    <dbReference type="NCBI Taxonomy" id="2837387"/>
    <lineage>
        <taxon>Bacteria</taxon>
        <taxon>Pseudomonadati</taxon>
        <taxon>Pseudomonadota</taxon>
        <taxon>Gammaproteobacteria</taxon>
        <taxon>Alteromonadales</taxon>
        <taxon>Shewanellaceae</taxon>
        <taxon>Shewanella</taxon>
    </lineage>
</organism>
<dbReference type="EMBL" id="JAHEPS010000001">
    <property type="protein sequence ID" value="MBT1443621.1"/>
    <property type="molecule type" value="Genomic_DNA"/>
</dbReference>
<proteinExistence type="predicted"/>
<feature type="chain" id="PRO_5046858641" evidence="1">
    <location>
        <begin position="24"/>
        <end position="172"/>
    </location>
</feature>
<protein>
    <submittedName>
        <fullName evidence="2">DUF2271 domain-containing protein</fullName>
    </submittedName>
</protein>
<dbReference type="Proteomes" id="UP001195903">
    <property type="component" value="Unassembled WGS sequence"/>
</dbReference>